<name>A0A917BY17_9PROT</name>
<dbReference type="InterPro" id="IPR027417">
    <property type="entry name" value="P-loop_NTPase"/>
</dbReference>
<dbReference type="InterPro" id="IPR001650">
    <property type="entry name" value="Helicase_C-like"/>
</dbReference>
<dbReference type="Pfam" id="PF22527">
    <property type="entry name" value="DEXQc_Suv3"/>
    <property type="match status" value="1"/>
</dbReference>
<dbReference type="AlphaFoldDB" id="A0A917BY17"/>
<dbReference type="PROSITE" id="PS51194">
    <property type="entry name" value="HELICASE_CTER"/>
    <property type="match status" value="1"/>
</dbReference>
<dbReference type="Pfam" id="PF00271">
    <property type="entry name" value="Helicase_C"/>
    <property type="match status" value="1"/>
</dbReference>
<keyword evidence="8" id="KW-1185">Reference proteome</keyword>
<reference evidence="7" key="1">
    <citation type="journal article" date="2014" name="Int. J. Syst. Evol. Microbiol.">
        <title>Complete genome sequence of Corynebacterium casei LMG S-19264T (=DSM 44701T), isolated from a smear-ripened cheese.</title>
        <authorList>
            <consortium name="US DOE Joint Genome Institute (JGI-PGF)"/>
            <person name="Walter F."/>
            <person name="Albersmeier A."/>
            <person name="Kalinowski J."/>
            <person name="Ruckert C."/>
        </authorList>
    </citation>
    <scope>NUCLEOTIDE SEQUENCE</scope>
    <source>
        <strain evidence="7">CGMCC 1.15254</strain>
    </source>
</reference>
<organism evidence="7 8">
    <name type="scientific">Terasakiella brassicae</name>
    <dbReference type="NCBI Taxonomy" id="1634917"/>
    <lineage>
        <taxon>Bacteria</taxon>
        <taxon>Pseudomonadati</taxon>
        <taxon>Pseudomonadota</taxon>
        <taxon>Alphaproteobacteria</taxon>
        <taxon>Rhodospirillales</taxon>
        <taxon>Terasakiellaceae</taxon>
        <taxon>Terasakiella</taxon>
    </lineage>
</organism>
<gene>
    <name evidence="7" type="ORF">GCM10011332_15370</name>
</gene>
<dbReference type="EMBL" id="BMHV01000009">
    <property type="protein sequence ID" value="GGF62445.1"/>
    <property type="molecule type" value="Genomic_DNA"/>
</dbReference>
<accession>A0A917BY17</accession>
<keyword evidence="3" id="KW-0347">Helicase</keyword>
<evidence type="ECO:0000259" key="6">
    <source>
        <dbReference type="PROSITE" id="PS51194"/>
    </source>
</evidence>
<dbReference type="SUPFAM" id="SSF52540">
    <property type="entry name" value="P-loop containing nucleoside triphosphate hydrolases"/>
    <property type="match status" value="2"/>
</dbReference>
<evidence type="ECO:0000313" key="7">
    <source>
        <dbReference type="EMBL" id="GGF62445.1"/>
    </source>
</evidence>
<protein>
    <recommendedName>
        <fullName evidence="6">Helicase C-terminal domain-containing protein</fullName>
    </recommendedName>
</protein>
<keyword evidence="1" id="KW-0547">Nucleotide-binding</keyword>
<dbReference type="Gene3D" id="3.40.50.300">
    <property type="entry name" value="P-loop containing nucleotide triphosphate hydrolases"/>
    <property type="match status" value="2"/>
</dbReference>
<feature type="compositionally biased region" description="Basic residues" evidence="5">
    <location>
        <begin position="825"/>
        <end position="838"/>
    </location>
</feature>
<comment type="caution">
    <text evidence="7">The sequence shown here is derived from an EMBL/GenBank/DDBJ whole genome shotgun (WGS) entry which is preliminary data.</text>
</comment>
<dbReference type="PANTHER" id="PTHR12131">
    <property type="entry name" value="ATP-DEPENDENT RNA AND DNA HELICASE"/>
    <property type="match status" value="1"/>
</dbReference>
<dbReference type="InterPro" id="IPR050699">
    <property type="entry name" value="RNA-DNA_Helicase"/>
</dbReference>
<dbReference type="GO" id="GO:0004386">
    <property type="term" value="F:helicase activity"/>
    <property type="evidence" value="ECO:0007669"/>
    <property type="project" value="UniProtKB-KW"/>
</dbReference>
<evidence type="ECO:0000256" key="5">
    <source>
        <dbReference type="SAM" id="MobiDB-lite"/>
    </source>
</evidence>
<dbReference type="InterPro" id="IPR055206">
    <property type="entry name" value="DEXQc_SUV3"/>
</dbReference>
<feature type="domain" description="Helicase C-terminal" evidence="6">
    <location>
        <begin position="179"/>
        <end position="344"/>
    </location>
</feature>
<evidence type="ECO:0000256" key="2">
    <source>
        <dbReference type="ARBA" id="ARBA00022801"/>
    </source>
</evidence>
<dbReference type="GO" id="GO:0016787">
    <property type="term" value="F:hydrolase activity"/>
    <property type="evidence" value="ECO:0007669"/>
    <property type="project" value="UniProtKB-KW"/>
</dbReference>
<sequence>MIPTFPSFLASFCKLVHCAPVMQIDTSSDARISAVLGPTNTGKTYLALERMMAHGTGMIGFPLRLLARENYDRVVKIKGPDQVALITGEEKILPPHARYFLCTVESMPVDHTVDFLAIDEIQLCADPERGHIFTDRLINARGQAETMFMGSQSIAPLIRRLIPDVQFDQRPRFSKLTYTGSKKITRLPNRSAIVAFSASEVYAIAELIKRQKGGAAVVLGALSPRTRNAQVGLYQAGEVDYIIATDAIGMGLNMDVDHVAFAALSKFDGHQMRRLQAPELAQIAGRAGRYMTDGTFGVTADCPPLDPEIIDRLESHEFDNIEQIYWRNSRLRFTSVDTLQMDLRRAPQTHGLIRPRIPEDEITLDFLSKNPDVIKYATHPKAVKLLWDVCQIPDFAKTLSDSHPRLLGQIYQHLSTHKNLLPTDWVAGHVQRLDRTDGDIDTLTQRLARIRTWTYISQRSKWLVDPLHWQDITRQIEDKISDALHEQLTKRFVDRRTSALMKKLKDKDDLLAAVTKSGDVLVEGHFVGRLEGFHFAADETDNPHAKRAVNAAALKALRQEMGRRVGTFEDEKDEAFSLRDDGYVLWRGTPCARLYKGSDALSPRLETLAFDLIEDSLRGRVRNRLTKWLDHYIKRTLKPLLDLEKAKLNGPARGVIFQLREGLGTLARKQARDLIRDIESKDRKTLRKYGVVIARHSIYCPKLLKAAAVRLRADLWTLYHQPDIAPFYPASGLMSFEAQPDTPRLFYEQIGYQMYGTRCLRVDMAERIAELAWEKTKKGSTDINADFTSLAGCSATVMSDILRRMGYDIEKSADTLKVQRKKAHIKKKTKAKSAHQKTVRIDPDSPFAQLKDWKK</sequence>
<keyword evidence="4" id="KW-0067">ATP-binding</keyword>
<dbReference type="GO" id="GO:0005524">
    <property type="term" value="F:ATP binding"/>
    <property type="evidence" value="ECO:0007669"/>
    <property type="project" value="UniProtKB-KW"/>
</dbReference>
<feature type="region of interest" description="Disordered" evidence="5">
    <location>
        <begin position="825"/>
        <end position="855"/>
    </location>
</feature>
<reference evidence="7" key="2">
    <citation type="submission" date="2020-09" db="EMBL/GenBank/DDBJ databases">
        <authorList>
            <person name="Sun Q."/>
            <person name="Zhou Y."/>
        </authorList>
    </citation>
    <scope>NUCLEOTIDE SEQUENCE</scope>
    <source>
        <strain evidence="7">CGMCC 1.15254</strain>
    </source>
</reference>
<dbReference type="PANTHER" id="PTHR12131:SF1">
    <property type="entry name" value="ATP-DEPENDENT RNA HELICASE SUPV3L1, MITOCHONDRIAL-RELATED"/>
    <property type="match status" value="1"/>
</dbReference>
<proteinExistence type="predicted"/>
<dbReference type="Proteomes" id="UP000632498">
    <property type="component" value="Unassembled WGS sequence"/>
</dbReference>
<evidence type="ECO:0000256" key="1">
    <source>
        <dbReference type="ARBA" id="ARBA00022741"/>
    </source>
</evidence>
<dbReference type="SMART" id="SM00490">
    <property type="entry name" value="HELICc"/>
    <property type="match status" value="1"/>
</dbReference>
<evidence type="ECO:0000313" key="8">
    <source>
        <dbReference type="Proteomes" id="UP000632498"/>
    </source>
</evidence>
<evidence type="ECO:0000256" key="3">
    <source>
        <dbReference type="ARBA" id="ARBA00022806"/>
    </source>
</evidence>
<keyword evidence="2" id="KW-0378">Hydrolase</keyword>
<evidence type="ECO:0000256" key="4">
    <source>
        <dbReference type="ARBA" id="ARBA00022840"/>
    </source>
</evidence>